<dbReference type="Pfam" id="PF00196">
    <property type="entry name" value="GerE"/>
    <property type="match status" value="1"/>
</dbReference>
<comment type="caution">
    <text evidence="5">The sequence shown here is derived from an EMBL/GenBank/DDBJ whole genome shotgun (WGS) entry which is preliminary data.</text>
</comment>
<dbReference type="InterPro" id="IPR036388">
    <property type="entry name" value="WH-like_DNA-bd_sf"/>
</dbReference>
<evidence type="ECO:0000313" key="5">
    <source>
        <dbReference type="EMBL" id="MDR7152051.1"/>
    </source>
</evidence>
<dbReference type="InterPro" id="IPR005143">
    <property type="entry name" value="TF_LuxR_autoind-bd_dom"/>
</dbReference>
<keyword evidence="6" id="KW-1185">Reference proteome</keyword>
<evidence type="ECO:0000313" key="6">
    <source>
        <dbReference type="Proteomes" id="UP001265700"/>
    </source>
</evidence>
<dbReference type="SUPFAM" id="SSF75516">
    <property type="entry name" value="Pheromone-binding domain of LuxR-like quorum-sensing transcription factors"/>
    <property type="match status" value="1"/>
</dbReference>
<evidence type="ECO:0000256" key="2">
    <source>
        <dbReference type="ARBA" id="ARBA00023125"/>
    </source>
</evidence>
<sequence length="246" mass="27008">MSTGLSLSSSIDLMAMVLDSKTEQEFLSTMTAASQKIGFERFLIGTQWYDDNGTPVHKIASGYPSEWQRVYAERQYIALDPTISHCQTSTEALVWTESLFENAGTLELLEEAKSHGVGFGLSVPVHEARGVVKSMISLVRDRPLTDDPRETDQLLAAGKVLASCAHFAYRGLIASEMAATSKPRLSSQESQCLRWVAMGKTSVEIGQIMSIAEPTVVFHVKHVMEKLDVKNRSQAIAVAFRLGLLA</sequence>
<protein>
    <submittedName>
        <fullName evidence="5">DNA-binding CsgD family transcriptional regulator</fullName>
    </submittedName>
</protein>
<evidence type="ECO:0000256" key="1">
    <source>
        <dbReference type="ARBA" id="ARBA00023015"/>
    </source>
</evidence>
<dbReference type="PROSITE" id="PS00622">
    <property type="entry name" value="HTH_LUXR_1"/>
    <property type="match status" value="1"/>
</dbReference>
<dbReference type="InterPro" id="IPR036693">
    <property type="entry name" value="TF_LuxR_autoind-bd_dom_sf"/>
</dbReference>
<dbReference type="PANTHER" id="PTHR44688">
    <property type="entry name" value="DNA-BINDING TRANSCRIPTIONAL ACTIVATOR DEVR_DOSR"/>
    <property type="match status" value="1"/>
</dbReference>
<dbReference type="PANTHER" id="PTHR44688:SF16">
    <property type="entry name" value="DNA-BINDING TRANSCRIPTIONAL ACTIVATOR DEVR_DOSR"/>
    <property type="match status" value="1"/>
</dbReference>
<dbReference type="Pfam" id="PF03472">
    <property type="entry name" value="Autoind_bind"/>
    <property type="match status" value="1"/>
</dbReference>
<reference evidence="5 6" key="1">
    <citation type="submission" date="2023-07" db="EMBL/GenBank/DDBJ databases">
        <title>Sorghum-associated microbial communities from plants grown in Nebraska, USA.</title>
        <authorList>
            <person name="Schachtman D."/>
        </authorList>
    </citation>
    <scope>NUCLEOTIDE SEQUENCE [LARGE SCALE GENOMIC DNA]</scope>
    <source>
        <strain evidence="5 6">4249</strain>
    </source>
</reference>
<dbReference type="EMBL" id="JAVDWU010000009">
    <property type="protein sequence ID" value="MDR7152051.1"/>
    <property type="molecule type" value="Genomic_DNA"/>
</dbReference>
<dbReference type="Proteomes" id="UP001265700">
    <property type="component" value="Unassembled WGS sequence"/>
</dbReference>
<dbReference type="PROSITE" id="PS50043">
    <property type="entry name" value="HTH_LUXR_2"/>
    <property type="match status" value="1"/>
</dbReference>
<dbReference type="CDD" id="cd06170">
    <property type="entry name" value="LuxR_C_like"/>
    <property type="match status" value="1"/>
</dbReference>
<gene>
    <name evidence="5" type="ORF">J2W49_004027</name>
</gene>
<proteinExistence type="predicted"/>
<keyword evidence="2 5" id="KW-0238">DNA-binding</keyword>
<evidence type="ECO:0000256" key="3">
    <source>
        <dbReference type="ARBA" id="ARBA00023163"/>
    </source>
</evidence>
<dbReference type="InterPro" id="IPR000792">
    <property type="entry name" value="Tscrpt_reg_LuxR_C"/>
</dbReference>
<dbReference type="Gene3D" id="3.30.450.80">
    <property type="entry name" value="Transcription factor LuxR-like, autoinducer-binding domain"/>
    <property type="match status" value="1"/>
</dbReference>
<organism evidence="5 6">
    <name type="scientific">Hydrogenophaga palleronii</name>
    <dbReference type="NCBI Taxonomy" id="65655"/>
    <lineage>
        <taxon>Bacteria</taxon>
        <taxon>Pseudomonadati</taxon>
        <taxon>Pseudomonadota</taxon>
        <taxon>Betaproteobacteria</taxon>
        <taxon>Burkholderiales</taxon>
        <taxon>Comamonadaceae</taxon>
        <taxon>Hydrogenophaga</taxon>
    </lineage>
</organism>
<dbReference type="SUPFAM" id="SSF46894">
    <property type="entry name" value="C-terminal effector domain of the bipartite response regulators"/>
    <property type="match status" value="1"/>
</dbReference>
<keyword evidence="3" id="KW-0804">Transcription</keyword>
<dbReference type="GO" id="GO:0003677">
    <property type="term" value="F:DNA binding"/>
    <property type="evidence" value="ECO:0007669"/>
    <property type="project" value="UniProtKB-KW"/>
</dbReference>
<dbReference type="PRINTS" id="PR00038">
    <property type="entry name" value="HTHLUXR"/>
</dbReference>
<feature type="domain" description="HTH luxR-type" evidence="4">
    <location>
        <begin position="178"/>
        <end position="243"/>
    </location>
</feature>
<dbReference type="SMART" id="SM00421">
    <property type="entry name" value="HTH_LUXR"/>
    <property type="match status" value="1"/>
</dbReference>
<dbReference type="InterPro" id="IPR016032">
    <property type="entry name" value="Sig_transdc_resp-reg_C-effctor"/>
</dbReference>
<name>A0ABU1WRZ7_9BURK</name>
<dbReference type="Gene3D" id="1.10.10.10">
    <property type="entry name" value="Winged helix-like DNA-binding domain superfamily/Winged helix DNA-binding domain"/>
    <property type="match status" value="1"/>
</dbReference>
<keyword evidence="1" id="KW-0805">Transcription regulation</keyword>
<evidence type="ECO:0000259" key="4">
    <source>
        <dbReference type="PROSITE" id="PS50043"/>
    </source>
</evidence>
<accession>A0ABU1WRZ7</accession>